<keyword evidence="2" id="KW-1185">Reference proteome</keyword>
<evidence type="ECO:0000313" key="1">
    <source>
        <dbReference type="EMBL" id="MEW9309663.1"/>
    </source>
</evidence>
<sequence>MSEGYLQTLQHEFEAGEGSFLLQLRSDLYWDRQAFGRLVSAMQACCNEHQSTQAFDRWMAEGFWYTQSFVRSWVNHPNFPKPYTQDYYEKACTSLDDLAQWFFSGINPYEGEGGFELIE</sequence>
<dbReference type="RefSeq" id="WP_311941416.1">
    <property type="nucleotide sequence ID" value="NZ_JAVSCS010000032.1"/>
</dbReference>
<name>A0ABV3PVF7_9HYPH</name>
<gene>
    <name evidence="1" type="ORF">ABXS05_29190</name>
</gene>
<protein>
    <submittedName>
        <fullName evidence="1">Uncharacterized protein</fullName>
    </submittedName>
</protein>
<reference evidence="1 2" key="1">
    <citation type="submission" date="2024-07" db="EMBL/GenBank/DDBJ databases">
        <title>Description of Labrys sedimenti sp. nov., isolated from a diclofenac-degrading enrichment culture.</title>
        <authorList>
            <person name="Tancsics A."/>
            <person name="Csepanyi A."/>
        </authorList>
    </citation>
    <scope>NUCLEOTIDE SEQUENCE [LARGE SCALE GENOMIC DNA]</scope>
    <source>
        <strain evidence="1 2">LMG 23578</strain>
    </source>
</reference>
<evidence type="ECO:0000313" key="2">
    <source>
        <dbReference type="Proteomes" id="UP001555786"/>
    </source>
</evidence>
<organism evidence="1 2">
    <name type="scientific">Labrys neptuniae</name>
    <dbReference type="NCBI Taxonomy" id="376174"/>
    <lineage>
        <taxon>Bacteria</taxon>
        <taxon>Pseudomonadati</taxon>
        <taxon>Pseudomonadota</taxon>
        <taxon>Alphaproteobacteria</taxon>
        <taxon>Hyphomicrobiales</taxon>
        <taxon>Xanthobacteraceae</taxon>
        <taxon>Labrys</taxon>
    </lineage>
</organism>
<dbReference type="EMBL" id="JBFNQD010000016">
    <property type="protein sequence ID" value="MEW9309663.1"/>
    <property type="molecule type" value="Genomic_DNA"/>
</dbReference>
<proteinExistence type="predicted"/>
<accession>A0ABV3PVF7</accession>
<dbReference type="Proteomes" id="UP001555786">
    <property type="component" value="Unassembled WGS sequence"/>
</dbReference>
<comment type="caution">
    <text evidence="1">The sequence shown here is derived from an EMBL/GenBank/DDBJ whole genome shotgun (WGS) entry which is preliminary data.</text>
</comment>